<dbReference type="AlphaFoldDB" id="A0A9D4B604"/>
<accession>A0A9D4B604</accession>
<protein>
    <submittedName>
        <fullName evidence="1">Uncharacterized protein</fullName>
    </submittedName>
</protein>
<dbReference type="Proteomes" id="UP000828390">
    <property type="component" value="Unassembled WGS sequence"/>
</dbReference>
<gene>
    <name evidence="1" type="ORF">DPMN_191218</name>
</gene>
<organism evidence="1 2">
    <name type="scientific">Dreissena polymorpha</name>
    <name type="common">Zebra mussel</name>
    <name type="synonym">Mytilus polymorpha</name>
    <dbReference type="NCBI Taxonomy" id="45954"/>
    <lineage>
        <taxon>Eukaryota</taxon>
        <taxon>Metazoa</taxon>
        <taxon>Spiralia</taxon>
        <taxon>Lophotrochozoa</taxon>
        <taxon>Mollusca</taxon>
        <taxon>Bivalvia</taxon>
        <taxon>Autobranchia</taxon>
        <taxon>Heteroconchia</taxon>
        <taxon>Euheterodonta</taxon>
        <taxon>Imparidentia</taxon>
        <taxon>Neoheterodontei</taxon>
        <taxon>Myida</taxon>
        <taxon>Dreissenoidea</taxon>
        <taxon>Dreissenidae</taxon>
        <taxon>Dreissena</taxon>
    </lineage>
</organism>
<sequence length="161" mass="18349">MPRRSWHYRTLSGSLLQVPRWSWHHRILSRSLLHVPSWSERPSKTVADCLRLSYRCPDDLGTVSDCLGVSWHGFWVPTKRQATSSRGVMGGLRSLDSMSNNARATDDRRSLLNPVIVARRLFAGTTIVARPWSLSLNRTQVTCPNKAYSLDGRQYGLLWTN</sequence>
<reference evidence="1" key="1">
    <citation type="journal article" date="2019" name="bioRxiv">
        <title>The Genome of the Zebra Mussel, Dreissena polymorpha: A Resource for Invasive Species Research.</title>
        <authorList>
            <person name="McCartney M.A."/>
            <person name="Auch B."/>
            <person name="Kono T."/>
            <person name="Mallez S."/>
            <person name="Zhang Y."/>
            <person name="Obille A."/>
            <person name="Becker A."/>
            <person name="Abrahante J.E."/>
            <person name="Garbe J."/>
            <person name="Badalamenti J.P."/>
            <person name="Herman A."/>
            <person name="Mangelson H."/>
            <person name="Liachko I."/>
            <person name="Sullivan S."/>
            <person name="Sone E.D."/>
            <person name="Koren S."/>
            <person name="Silverstein K.A.T."/>
            <person name="Beckman K.B."/>
            <person name="Gohl D.M."/>
        </authorList>
    </citation>
    <scope>NUCLEOTIDE SEQUENCE</scope>
    <source>
        <strain evidence="1">Duluth1</strain>
        <tissue evidence="1">Whole animal</tissue>
    </source>
</reference>
<dbReference type="EMBL" id="JAIWYP010000060">
    <property type="protein sequence ID" value="KAH3690547.1"/>
    <property type="molecule type" value="Genomic_DNA"/>
</dbReference>
<comment type="caution">
    <text evidence="1">The sequence shown here is derived from an EMBL/GenBank/DDBJ whole genome shotgun (WGS) entry which is preliminary data.</text>
</comment>
<reference evidence="1" key="2">
    <citation type="submission" date="2020-11" db="EMBL/GenBank/DDBJ databases">
        <authorList>
            <person name="McCartney M.A."/>
            <person name="Auch B."/>
            <person name="Kono T."/>
            <person name="Mallez S."/>
            <person name="Becker A."/>
            <person name="Gohl D.M."/>
            <person name="Silverstein K.A.T."/>
            <person name="Koren S."/>
            <person name="Bechman K.B."/>
            <person name="Herman A."/>
            <person name="Abrahante J.E."/>
            <person name="Garbe J."/>
        </authorList>
    </citation>
    <scope>NUCLEOTIDE SEQUENCE</scope>
    <source>
        <strain evidence="1">Duluth1</strain>
        <tissue evidence="1">Whole animal</tissue>
    </source>
</reference>
<keyword evidence="2" id="KW-1185">Reference proteome</keyword>
<name>A0A9D4B604_DREPO</name>
<proteinExistence type="predicted"/>
<evidence type="ECO:0000313" key="1">
    <source>
        <dbReference type="EMBL" id="KAH3690547.1"/>
    </source>
</evidence>
<evidence type="ECO:0000313" key="2">
    <source>
        <dbReference type="Proteomes" id="UP000828390"/>
    </source>
</evidence>